<keyword evidence="10" id="KW-1185">Reference proteome</keyword>
<evidence type="ECO:0000256" key="1">
    <source>
        <dbReference type="ARBA" id="ARBA00009156"/>
    </source>
</evidence>
<feature type="domain" description="Carbohydrate kinase FGGY N-terminal" evidence="6">
    <location>
        <begin position="5"/>
        <end position="252"/>
    </location>
</feature>
<dbReference type="Pfam" id="PF02782">
    <property type="entry name" value="FGGY_C"/>
    <property type="match status" value="1"/>
</dbReference>
<dbReference type="InterPro" id="IPR043129">
    <property type="entry name" value="ATPase_NBD"/>
</dbReference>
<feature type="domain" description="Carbohydrate kinase FGGY C-terminal" evidence="7">
    <location>
        <begin position="262"/>
        <end position="445"/>
    </location>
</feature>
<dbReference type="SUPFAM" id="SSF53067">
    <property type="entry name" value="Actin-like ATPase domain"/>
    <property type="match status" value="2"/>
</dbReference>
<dbReference type="PANTHER" id="PTHR10196:SF69">
    <property type="entry name" value="GLYCEROL KINASE"/>
    <property type="match status" value="1"/>
</dbReference>
<dbReference type="Proteomes" id="UP001165145">
    <property type="component" value="Unassembled WGS sequence"/>
</dbReference>
<reference evidence="9" key="2">
    <citation type="submission" date="2023-02" db="EMBL/GenBank/DDBJ databases">
        <title>Pectobacterium carotovorum subsp. carotovorum NBRC 12380.</title>
        <authorList>
            <person name="Ichikawa N."/>
            <person name="Sato H."/>
            <person name="Tonouchi N."/>
        </authorList>
    </citation>
    <scope>NUCLEOTIDE SEQUENCE</scope>
    <source>
        <strain evidence="9">NBRC 12380</strain>
    </source>
</reference>
<dbReference type="GO" id="GO:0019563">
    <property type="term" value="P:glycerol catabolic process"/>
    <property type="evidence" value="ECO:0007669"/>
    <property type="project" value="TreeGrafter"/>
</dbReference>
<keyword evidence="3" id="KW-0547">Nucleotide-binding</keyword>
<evidence type="ECO:0000256" key="5">
    <source>
        <dbReference type="ARBA" id="ARBA00022840"/>
    </source>
</evidence>
<dbReference type="GO" id="GO:0005524">
    <property type="term" value="F:ATP binding"/>
    <property type="evidence" value="ECO:0007669"/>
    <property type="project" value="UniProtKB-KW"/>
</dbReference>
<comment type="caution">
    <text evidence="9">The sequence shown here is derived from an EMBL/GenBank/DDBJ whole genome shotgun (WGS) entry which is preliminary data.</text>
</comment>
<keyword evidence="4 9" id="KW-0418">Kinase</keyword>
<name>A0AAI9KWH2_PECCC</name>
<accession>A0AAI9KWH2</accession>
<protein>
    <submittedName>
        <fullName evidence="9">Glycerol kinase</fullName>
    </submittedName>
</protein>
<dbReference type="EMBL" id="BRLF01000001">
    <property type="protein sequence ID" value="GKX45383.1"/>
    <property type="molecule type" value="Genomic_DNA"/>
</dbReference>
<dbReference type="Gene3D" id="3.30.420.40">
    <property type="match status" value="2"/>
</dbReference>
<keyword evidence="5" id="KW-0067">ATP-binding</keyword>
<dbReference type="InterPro" id="IPR018484">
    <property type="entry name" value="FGGY_N"/>
</dbReference>
<gene>
    <name evidence="9" type="ORF">Pcaca03_01350</name>
    <name evidence="8" type="ORF">SOASR016_01350</name>
</gene>
<dbReference type="AlphaFoldDB" id="A0AAI9KWH2"/>
<dbReference type="InterPro" id="IPR000577">
    <property type="entry name" value="Carb_kinase_FGGY"/>
</dbReference>
<dbReference type="GO" id="GO:0005829">
    <property type="term" value="C:cytosol"/>
    <property type="evidence" value="ECO:0007669"/>
    <property type="project" value="TreeGrafter"/>
</dbReference>
<evidence type="ECO:0000256" key="4">
    <source>
        <dbReference type="ARBA" id="ARBA00022777"/>
    </source>
</evidence>
<dbReference type="PANTHER" id="PTHR10196">
    <property type="entry name" value="SUGAR KINASE"/>
    <property type="match status" value="1"/>
</dbReference>
<keyword evidence="2" id="KW-0808">Transferase</keyword>
<proteinExistence type="inferred from homology"/>
<evidence type="ECO:0000313" key="8">
    <source>
        <dbReference type="EMBL" id="GKX45383.1"/>
    </source>
</evidence>
<dbReference type="Proteomes" id="UP001058167">
    <property type="component" value="Unassembled WGS sequence"/>
</dbReference>
<dbReference type="Pfam" id="PF00370">
    <property type="entry name" value="FGGY_N"/>
    <property type="match status" value="1"/>
</dbReference>
<comment type="similarity">
    <text evidence="1">Belongs to the FGGY kinase family.</text>
</comment>
<dbReference type="CDD" id="cd07769">
    <property type="entry name" value="ASKHA_NBD_FGGY_GK"/>
    <property type="match status" value="1"/>
</dbReference>
<dbReference type="GO" id="GO:0004370">
    <property type="term" value="F:glycerol kinase activity"/>
    <property type="evidence" value="ECO:0007669"/>
    <property type="project" value="TreeGrafter"/>
</dbReference>
<evidence type="ECO:0000256" key="2">
    <source>
        <dbReference type="ARBA" id="ARBA00022679"/>
    </source>
</evidence>
<dbReference type="EMBL" id="BSRL01000001">
    <property type="protein sequence ID" value="GLV67691.1"/>
    <property type="molecule type" value="Genomic_DNA"/>
</dbReference>
<evidence type="ECO:0000313" key="11">
    <source>
        <dbReference type="Proteomes" id="UP001165145"/>
    </source>
</evidence>
<dbReference type="PIRSF" id="PIRSF000538">
    <property type="entry name" value="GlpK"/>
    <property type="match status" value="1"/>
</dbReference>
<dbReference type="InterPro" id="IPR018485">
    <property type="entry name" value="FGGY_C"/>
</dbReference>
<sequence length="498" mass="53595">MFTPVILAIDEGTTNAKAIAVDERGRILAKAAVALQVTHPQPGRAEQDAMAIWRAVCQAAEACLSSLHRVQVVGVAISNQRESVLIWDRRTGKPLTPLVIWQDRRAEKFCQALQGSAEARLIESRTGLQVDPLFPAAKLHAMLAELPDGVSRAMQGELCIGTVDCWLNWQFSGGRAYSTDYSNAARTQLFNIHRGCWDEDLLALFGIPSVCLPAVTPSSALHGHTGVTGISGLAAGVPIVALIGDSHAALYGQGITQSGEIKATYGTGSSLMTTINTPHQQAEGLSTTIAWHDGEVRYALEGNITHTGSGFAWIGQMLGIPSVTQLTELALSAESNQGVFFVPALSGLGAPYWDVQARGLLCGLCDATTPAIIARAGLEAIAYQIADVFFAMEQASQAALPALRVDGGATQNRWLMQFQADLLQRPLIRNHNAEVSALGAAYLGGKMLGWWEHSEQIAALPREVEIIEPSTTNHAMLESYQQWRTAVARARLRPHNHF</sequence>
<evidence type="ECO:0000313" key="10">
    <source>
        <dbReference type="Proteomes" id="UP001058167"/>
    </source>
</evidence>
<organism evidence="9 11">
    <name type="scientific">Pectobacterium carotovorum subsp. carotovorum</name>
    <name type="common">Erwinia carotovora subsp. carotovora</name>
    <dbReference type="NCBI Taxonomy" id="555"/>
    <lineage>
        <taxon>Bacteria</taxon>
        <taxon>Pseudomonadati</taxon>
        <taxon>Pseudomonadota</taxon>
        <taxon>Gammaproteobacteria</taxon>
        <taxon>Enterobacterales</taxon>
        <taxon>Pectobacteriaceae</taxon>
        <taxon>Pectobacterium</taxon>
    </lineage>
</organism>
<evidence type="ECO:0000313" key="9">
    <source>
        <dbReference type="EMBL" id="GLV67691.1"/>
    </source>
</evidence>
<reference evidence="8" key="1">
    <citation type="submission" date="2022-06" db="EMBL/GenBank/DDBJ databases">
        <title>Draft genome sequences of Pectobacterium carotovorum subsp. carotovorum str. NBRC12380.</title>
        <authorList>
            <person name="Wakabayashi Y."/>
            <person name="Kojima K."/>
        </authorList>
    </citation>
    <scope>NUCLEOTIDE SEQUENCE</scope>
    <source>
        <strain evidence="8">NBRC 12380</strain>
    </source>
</reference>
<evidence type="ECO:0000256" key="3">
    <source>
        <dbReference type="ARBA" id="ARBA00022741"/>
    </source>
</evidence>
<evidence type="ECO:0000259" key="7">
    <source>
        <dbReference type="Pfam" id="PF02782"/>
    </source>
</evidence>
<evidence type="ECO:0000259" key="6">
    <source>
        <dbReference type="Pfam" id="PF00370"/>
    </source>
</evidence>
<dbReference type="RefSeq" id="WP_261865788.1">
    <property type="nucleotide sequence ID" value="NZ_BRLF01000001.1"/>
</dbReference>